<proteinExistence type="predicted"/>
<reference evidence="1 2" key="1">
    <citation type="journal article" date="2019" name="Microbiol. Resour. Announc.">
        <title>Complete Genome Sequence of Serratia marcescens Siphophage Serbin.</title>
        <authorList>
            <person name="Williams E.A."/>
            <person name="Hopson H."/>
            <person name="Rodriguez A."/>
            <person name="Kongari R."/>
            <person name="Bonasera R."/>
            <person name="Hernandez-Morales A.C."/>
            <person name="Liu M."/>
        </authorList>
    </citation>
    <scope>NUCLEOTIDE SEQUENCE [LARGE SCALE GENOMIC DNA]</scope>
</reference>
<dbReference type="EMBL" id="MK608336">
    <property type="protein sequence ID" value="QBQ72950.1"/>
    <property type="molecule type" value="Genomic_DNA"/>
</dbReference>
<organism evidence="1 2">
    <name type="scientific">Serratia phage Serbin</name>
    <dbReference type="NCBI Taxonomy" id="2562181"/>
    <lineage>
        <taxon>Viruses</taxon>
        <taxon>Duplodnaviria</taxon>
        <taxon>Heunggongvirae</taxon>
        <taxon>Uroviricota</taxon>
        <taxon>Caudoviricetes</taxon>
        <taxon>Serbinvirus</taxon>
        <taxon>Serbinvirus serbin</taxon>
    </lineage>
</organism>
<name>A0A482MIG7_9CAUD</name>
<evidence type="ECO:0000313" key="2">
    <source>
        <dbReference type="Proteomes" id="UP000308339"/>
    </source>
</evidence>
<keyword evidence="2" id="KW-1185">Reference proteome</keyword>
<sequence>MESITLERLCEKSEGHKWHGRVKAAVAVFGKERRVFDDGVLTLEEFKNLHYTGGHSLSFCVGVAKDMYNLYQRILRNENTG</sequence>
<protein>
    <submittedName>
        <fullName evidence="1">Uncharacterized protein</fullName>
    </submittedName>
</protein>
<dbReference type="Proteomes" id="UP000308339">
    <property type="component" value="Segment"/>
</dbReference>
<evidence type="ECO:0000313" key="1">
    <source>
        <dbReference type="EMBL" id="QBQ72950.1"/>
    </source>
</evidence>
<gene>
    <name evidence="1" type="ORF">CPT_Serbin_034</name>
</gene>
<accession>A0A482MIG7</accession>